<evidence type="ECO:0000313" key="2">
    <source>
        <dbReference type="Proteomes" id="UP000050761"/>
    </source>
</evidence>
<dbReference type="Proteomes" id="UP000050761">
    <property type="component" value="Unassembled WGS sequence"/>
</dbReference>
<accession>A0A183FUN6</accession>
<gene>
    <name evidence="1" type="ORF">HPBE_LOCUS11934</name>
</gene>
<keyword evidence="2" id="KW-1185">Reference proteome</keyword>
<evidence type="ECO:0000313" key="1">
    <source>
        <dbReference type="EMBL" id="VDO90357.1"/>
    </source>
</evidence>
<sequence>MYSNLALPIQGVSLFSGHEFLRKQECSITIIPLSPSFGLAKEMDGAAFAALEQRHLSLDTDFHSLGSAVSLSSAYHSLDSPLSILLALI</sequence>
<dbReference type="EMBL" id="UZAH01027292">
    <property type="protein sequence ID" value="VDO90357.1"/>
    <property type="molecule type" value="Genomic_DNA"/>
</dbReference>
<dbReference type="WBParaSite" id="HPBE_0001193301-mRNA-1">
    <property type="protein sequence ID" value="HPBE_0001193301-mRNA-1"/>
    <property type="gene ID" value="HPBE_0001193301"/>
</dbReference>
<dbReference type="AlphaFoldDB" id="A0A183FUN6"/>
<proteinExistence type="predicted"/>
<name>A0A183FUN6_HELPZ</name>
<protein>
    <submittedName>
        <fullName evidence="1 3">Uncharacterized protein</fullName>
    </submittedName>
</protein>
<evidence type="ECO:0000313" key="3">
    <source>
        <dbReference type="WBParaSite" id="HPBE_0001193301-mRNA-1"/>
    </source>
</evidence>
<accession>A0A3P8A1F4</accession>
<organism evidence="2 3">
    <name type="scientific">Heligmosomoides polygyrus</name>
    <name type="common">Parasitic roundworm</name>
    <dbReference type="NCBI Taxonomy" id="6339"/>
    <lineage>
        <taxon>Eukaryota</taxon>
        <taxon>Metazoa</taxon>
        <taxon>Ecdysozoa</taxon>
        <taxon>Nematoda</taxon>
        <taxon>Chromadorea</taxon>
        <taxon>Rhabditida</taxon>
        <taxon>Rhabditina</taxon>
        <taxon>Rhabditomorpha</taxon>
        <taxon>Strongyloidea</taxon>
        <taxon>Heligmosomidae</taxon>
        <taxon>Heligmosomoides</taxon>
    </lineage>
</organism>
<reference evidence="1 2" key="1">
    <citation type="submission" date="2018-11" db="EMBL/GenBank/DDBJ databases">
        <authorList>
            <consortium name="Pathogen Informatics"/>
        </authorList>
    </citation>
    <scope>NUCLEOTIDE SEQUENCE [LARGE SCALE GENOMIC DNA]</scope>
</reference>
<reference evidence="3" key="2">
    <citation type="submission" date="2019-09" db="UniProtKB">
        <authorList>
            <consortium name="WormBaseParasite"/>
        </authorList>
    </citation>
    <scope>IDENTIFICATION</scope>
</reference>